<evidence type="ECO:0000256" key="6">
    <source>
        <dbReference type="ARBA" id="ARBA00023163"/>
    </source>
</evidence>
<accession>J3LGA4</accession>
<dbReference type="OMA" id="GQRVMSN"/>
<name>J3LGA4_ORYBR</name>
<evidence type="ECO:0000313" key="10">
    <source>
        <dbReference type="EnsemblPlants" id="OB02G36710.1"/>
    </source>
</evidence>
<evidence type="ECO:0000256" key="1">
    <source>
        <dbReference type="ARBA" id="ARBA00004123"/>
    </source>
</evidence>
<keyword evidence="7" id="KW-0539">Nucleus</keyword>
<keyword evidence="11" id="KW-1185">Reference proteome</keyword>
<dbReference type="STRING" id="4533.J3LGA4"/>
<feature type="coiled-coil region" evidence="8">
    <location>
        <begin position="32"/>
        <end position="59"/>
    </location>
</feature>
<dbReference type="HOGENOM" id="CLU_093901_1_1_1"/>
<protein>
    <recommendedName>
        <fullName evidence="12">Chromatin modification-related protein MEAF6</fullName>
    </recommendedName>
</protein>
<dbReference type="Gramene" id="OB02G36710.1">
    <property type="protein sequence ID" value="OB02G36710.1"/>
    <property type="gene ID" value="OB02G36710"/>
</dbReference>
<dbReference type="Pfam" id="PF09340">
    <property type="entry name" value="NuA4"/>
    <property type="match status" value="1"/>
</dbReference>
<dbReference type="eggNOG" id="KOG3856">
    <property type="taxonomic scope" value="Eukaryota"/>
</dbReference>
<dbReference type="PANTHER" id="PTHR13476">
    <property type="entry name" value="CHROMATIN MODIFICATION-RELATED PROTEIN MEAF6"/>
    <property type="match status" value="1"/>
</dbReference>
<reference evidence="10" key="1">
    <citation type="submission" date="2013-04" db="UniProtKB">
        <authorList>
            <consortium name="EnsemblPlants"/>
        </authorList>
    </citation>
    <scope>IDENTIFICATION</scope>
</reference>
<proteinExistence type="inferred from homology"/>
<organism evidence="10">
    <name type="scientific">Oryza brachyantha</name>
    <name type="common">malo sina</name>
    <dbReference type="NCBI Taxonomy" id="4533"/>
    <lineage>
        <taxon>Eukaryota</taxon>
        <taxon>Viridiplantae</taxon>
        <taxon>Streptophyta</taxon>
        <taxon>Embryophyta</taxon>
        <taxon>Tracheophyta</taxon>
        <taxon>Spermatophyta</taxon>
        <taxon>Magnoliopsida</taxon>
        <taxon>Liliopsida</taxon>
        <taxon>Poales</taxon>
        <taxon>Poaceae</taxon>
        <taxon>BOP clade</taxon>
        <taxon>Oryzoideae</taxon>
        <taxon>Oryzeae</taxon>
        <taxon>Oryzinae</taxon>
        <taxon>Oryza</taxon>
    </lineage>
</organism>
<dbReference type="AlphaFoldDB" id="J3LGA4"/>
<dbReference type="GO" id="GO:0005634">
    <property type="term" value="C:nucleus"/>
    <property type="evidence" value="ECO:0007669"/>
    <property type="project" value="UniProtKB-SubCell"/>
</dbReference>
<dbReference type="Proteomes" id="UP000006038">
    <property type="component" value="Unassembled WGS sequence"/>
</dbReference>
<feature type="compositionally biased region" description="Low complexity" evidence="9">
    <location>
        <begin position="13"/>
        <end position="22"/>
    </location>
</feature>
<evidence type="ECO:0000256" key="3">
    <source>
        <dbReference type="ARBA" id="ARBA00022853"/>
    </source>
</evidence>
<dbReference type="GO" id="GO:0006325">
    <property type="term" value="P:chromatin organization"/>
    <property type="evidence" value="ECO:0007669"/>
    <property type="project" value="UniProtKB-KW"/>
</dbReference>
<keyword evidence="3" id="KW-0156">Chromatin regulator</keyword>
<sequence length="184" mass="19890">MDSGGGGGASHKAVSGSAPSAAAAAANPTAMLSALMSKRAKLQEELRSIERQVYEMETTYLQESNQFGSVLKGFESFLSSSKNTSNLKRSRKFQADERLFSLSSVTSPAVDEHLTGRDGTVDNLSLIILAASWQMEENMDQVVQKAQPLLQTGRKPKKGGRPGGRDGKRIRPANDPDLDDEEDF</sequence>
<evidence type="ECO:0000256" key="8">
    <source>
        <dbReference type="SAM" id="Coils"/>
    </source>
</evidence>
<evidence type="ECO:0000313" key="11">
    <source>
        <dbReference type="Proteomes" id="UP000006038"/>
    </source>
</evidence>
<evidence type="ECO:0000256" key="9">
    <source>
        <dbReference type="SAM" id="MobiDB-lite"/>
    </source>
</evidence>
<feature type="region of interest" description="Disordered" evidence="9">
    <location>
        <begin position="144"/>
        <end position="184"/>
    </location>
</feature>
<comment type="subcellular location">
    <subcellularLocation>
        <location evidence="1">Nucleus</location>
    </subcellularLocation>
</comment>
<evidence type="ECO:0000256" key="2">
    <source>
        <dbReference type="ARBA" id="ARBA00010916"/>
    </source>
</evidence>
<keyword evidence="4" id="KW-0805">Transcription regulation</keyword>
<comment type="similarity">
    <text evidence="2">Belongs to the EAF6 family.</text>
</comment>
<feature type="compositionally biased region" description="Basic and acidic residues" evidence="9">
    <location>
        <begin position="163"/>
        <end position="174"/>
    </location>
</feature>
<evidence type="ECO:0000256" key="5">
    <source>
        <dbReference type="ARBA" id="ARBA00023054"/>
    </source>
</evidence>
<keyword evidence="5 8" id="KW-0175">Coiled coil</keyword>
<evidence type="ECO:0008006" key="12">
    <source>
        <dbReference type="Google" id="ProtNLM"/>
    </source>
</evidence>
<feature type="region of interest" description="Disordered" evidence="9">
    <location>
        <begin position="1"/>
        <end position="22"/>
    </location>
</feature>
<evidence type="ECO:0000256" key="4">
    <source>
        <dbReference type="ARBA" id="ARBA00023015"/>
    </source>
</evidence>
<dbReference type="InterPro" id="IPR015418">
    <property type="entry name" value="Eaf6"/>
</dbReference>
<dbReference type="EnsemblPlants" id="OB02G36710.1">
    <property type="protein sequence ID" value="OB02G36710.1"/>
    <property type="gene ID" value="OB02G36710"/>
</dbReference>
<evidence type="ECO:0000256" key="7">
    <source>
        <dbReference type="ARBA" id="ARBA00023242"/>
    </source>
</evidence>
<keyword evidence="6" id="KW-0804">Transcription</keyword>
<dbReference type="GO" id="GO:0000123">
    <property type="term" value="C:histone acetyltransferase complex"/>
    <property type="evidence" value="ECO:0007669"/>
    <property type="project" value="InterPro"/>
</dbReference>